<feature type="transmembrane region" description="Helical" evidence="7">
    <location>
        <begin position="96"/>
        <end position="117"/>
    </location>
</feature>
<gene>
    <name evidence="9" type="ORF">ET471_17725</name>
</gene>
<comment type="similarity">
    <text evidence="7">Belongs to the binding-protein-dependent transport system permease family.</text>
</comment>
<feature type="transmembrane region" description="Helical" evidence="7">
    <location>
        <begin position="177"/>
        <end position="201"/>
    </location>
</feature>
<keyword evidence="2 7" id="KW-0813">Transport</keyword>
<feature type="transmembrane region" description="Helical" evidence="7">
    <location>
        <begin position="222"/>
        <end position="245"/>
    </location>
</feature>
<keyword evidence="4 7" id="KW-0812">Transmembrane</keyword>
<keyword evidence="10" id="KW-1185">Reference proteome</keyword>
<evidence type="ECO:0000313" key="9">
    <source>
        <dbReference type="EMBL" id="QAY71647.1"/>
    </source>
</evidence>
<sequence>MATATVAKGAPGETLGAPPRPIRRFFDRHRNTLGAMAFISPWIIGFLVFTAWPMIYSFYLSLTDFDNINPPRFAGLANYRAMISDHTIPQALWNTFHFAIMSVPATIIVGLLLAMLLQRASRGNGFFRTVFFLPRMTPQVAVGVLFLMLFNGSRGIINQILGWFGITGPQWTVDSAWIRPGLVLMGLWTVGNTAIILLAALKDVPRELYESARVDGASSLRQFWSITLPLISPQIFFVFIVNSIASLQTFTEAYTAFFGNQANFSNDAALFYAIHIFETAFRNFRMGYASAMAWVLFLIIMIITAIQWRVSKRFVFYGGGGDE</sequence>
<dbReference type="GO" id="GO:0005886">
    <property type="term" value="C:plasma membrane"/>
    <property type="evidence" value="ECO:0007669"/>
    <property type="project" value="UniProtKB-SubCell"/>
</dbReference>
<keyword evidence="5 7" id="KW-1133">Transmembrane helix</keyword>
<evidence type="ECO:0000256" key="1">
    <source>
        <dbReference type="ARBA" id="ARBA00004651"/>
    </source>
</evidence>
<dbReference type="EMBL" id="CP035493">
    <property type="protein sequence ID" value="QAY71647.1"/>
    <property type="molecule type" value="Genomic_DNA"/>
</dbReference>
<evidence type="ECO:0000259" key="8">
    <source>
        <dbReference type="PROSITE" id="PS50928"/>
    </source>
</evidence>
<evidence type="ECO:0000313" key="10">
    <source>
        <dbReference type="Proteomes" id="UP000292118"/>
    </source>
</evidence>
<dbReference type="AlphaFoldDB" id="A0A4P6FDF0"/>
<name>A0A4P6FDF0_9MICO</name>
<feature type="transmembrane region" description="Helical" evidence="7">
    <location>
        <begin position="138"/>
        <end position="157"/>
    </location>
</feature>
<dbReference type="SUPFAM" id="SSF161098">
    <property type="entry name" value="MetI-like"/>
    <property type="match status" value="1"/>
</dbReference>
<keyword evidence="6 7" id="KW-0472">Membrane</keyword>
<organism evidence="9 10">
    <name type="scientific">Xylanimonas protaetiae</name>
    <dbReference type="NCBI Taxonomy" id="2509457"/>
    <lineage>
        <taxon>Bacteria</taxon>
        <taxon>Bacillati</taxon>
        <taxon>Actinomycetota</taxon>
        <taxon>Actinomycetes</taxon>
        <taxon>Micrococcales</taxon>
        <taxon>Promicromonosporaceae</taxon>
        <taxon>Xylanimonas</taxon>
    </lineage>
</organism>
<comment type="subcellular location">
    <subcellularLocation>
        <location evidence="1 7">Cell membrane</location>
        <topology evidence="1 7">Multi-pass membrane protein</topology>
    </subcellularLocation>
</comment>
<dbReference type="InterPro" id="IPR051393">
    <property type="entry name" value="ABC_transporter_permease"/>
</dbReference>
<evidence type="ECO:0000256" key="7">
    <source>
        <dbReference type="RuleBase" id="RU363032"/>
    </source>
</evidence>
<protein>
    <submittedName>
        <fullName evidence="9">Sugar ABC transporter permease</fullName>
    </submittedName>
</protein>
<dbReference type="OrthoDB" id="4053402at2"/>
<dbReference type="PROSITE" id="PS50928">
    <property type="entry name" value="ABC_TM1"/>
    <property type="match status" value="1"/>
</dbReference>
<evidence type="ECO:0000256" key="2">
    <source>
        <dbReference type="ARBA" id="ARBA00022448"/>
    </source>
</evidence>
<dbReference type="PANTHER" id="PTHR30193">
    <property type="entry name" value="ABC TRANSPORTER PERMEASE PROTEIN"/>
    <property type="match status" value="1"/>
</dbReference>
<dbReference type="PANTHER" id="PTHR30193:SF1">
    <property type="entry name" value="ABC TRANSPORTER PERMEASE PROTEIN YESP-RELATED"/>
    <property type="match status" value="1"/>
</dbReference>
<keyword evidence="3" id="KW-1003">Cell membrane</keyword>
<reference evidence="9 10" key="1">
    <citation type="submission" date="2019-01" db="EMBL/GenBank/DDBJ databases">
        <title>Genome sequencing of strain FW10M-9.</title>
        <authorList>
            <person name="Heo J."/>
            <person name="Kim S.-J."/>
            <person name="Kim J.-S."/>
            <person name="Hong S.-B."/>
            <person name="Kwon S.-W."/>
        </authorList>
    </citation>
    <scope>NUCLEOTIDE SEQUENCE [LARGE SCALE GENOMIC DNA]</scope>
    <source>
        <strain evidence="9 10">FW10M-9</strain>
    </source>
</reference>
<dbReference type="GO" id="GO:0055085">
    <property type="term" value="P:transmembrane transport"/>
    <property type="evidence" value="ECO:0007669"/>
    <property type="project" value="InterPro"/>
</dbReference>
<dbReference type="CDD" id="cd06261">
    <property type="entry name" value="TM_PBP2"/>
    <property type="match status" value="1"/>
</dbReference>
<evidence type="ECO:0000256" key="3">
    <source>
        <dbReference type="ARBA" id="ARBA00022475"/>
    </source>
</evidence>
<dbReference type="Pfam" id="PF00528">
    <property type="entry name" value="BPD_transp_1"/>
    <property type="match status" value="1"/>
</dbReference>
<accession>A0A4P6FDF0</accession>
<feature type="transmembrane region" description="Helical" evidence="7">
    <location>
        <begin position="33"/>
        <end position="55"/>
    </location>
</feature>
<dbReference type="Proteomes" id="UP000292118">
    <property type="component" value="Chromosome"/>
</dbReference>
<feature type="transmembrane region" description="Helical" evidence="7">
    <location>
        <begin position="286"/>
        <end position="306"/>
    </location>
</feature>
<dbReference type="InterPro" id="IPR000515">
    <property type="entry name" value="MetI-like"/>
</dbReference>
<dbReference type="RefSeq" id="WP_129190539.1">
    <property type="nucleotide sequence ID" value="NZ_CP035493.1"/>
</dbReference>
<proteinExistence type="inferred from homology"/>
<dbReference type="SUPFAM" id="SSF160964">
    <property type="entry name" value="MalF N-terminal region-like"/>
    <property type="match status" value="1"/>
</dbReference>
<dbReference type="InterPro" id="IPR035906">
    <property type="entry name" value="MetI-like_sf"/>
</dbReference>
<evidence type="ECO:0000256" key="4">
    <source>
        <dbReference type="ARBA" id="ARBA00022692"/>
    </source>
</evidence>
<evidence type="ECO:0000256" key="5">
    <source>
        <dbReference type="ARBA" id="ARBA00022989"/>
    </source>
</evidence>
<feature type="domain" description="ABC transmembrane type-1" evidence="8">
    <location>
        <begin position="92"/>
        <end position="307"/>
    </location>
</feature>
<evidence type="ECO:0000256" key="6">
    <source>
        <dbReference type="ARBA" id="ARBA00023136"/>
    </source>
</evidence>
<dbReference type="Gene3D" id="1.10.3720.10">
    <property type="entry name" value="MetI-like"/>
    <property type="match status" value="1"/>
</dbReference>
<dbReference type="KEGG" id="xya:ET471_17725"/>